<comment type="caution">
    <text evidence="9">The sequence shown here is derived from an EMBL/GenBank/DDBJ whole genome shotgun (WGS) entry which is preliminary data.</text>
</comment>
<dbReference type="PATRIC" id="fig|284581.3.peg.4303"/>
<evidence type="ECO:0000256" key="6">
    <source>
        <dbReference type="ARBA" id="ARBA00066388"/>
    </source>
</evidence>
<evidence type="ECO:0000313" key="9">
    <source>
        <dbReference type="EMBL" id="KOO41142.1"/>
    </source>
</evidence>
<proteinExistence type="predicted"/>
<evidence type="ECO:0000259" key="8">
    <source>
        <dbReference type="PROSITE" id="PS50893"/>
    </source>
</evidence>
<dbReference type="CDD" id="cd03293">
    <property type="entry name" value="ABC_NrtD_SsuB_transporters"/>
    <property type="match status" value="1"/>
</dbReference>
<dbReference type="STRING" id="284581.AMD01_19575"/>
<dbReference type="GO" id="GO:0016887">
    <property type="term" value="F:ATP hydrolysis activity"/>
    <property type="evidence" value="ECO:0007669"/>
    <property type="project" value="InterPro"/>
</dbReference>
<dbReference type="RefSeq" id="WP_053403126.1">
    <property type="nucleotide sequence ID" value="NZ_JBBCZF010000010.1"/>
</dbReference>
<dbReference type="EMBL" id="LILC01000030">
    <property type="protein sequence ID" value="KOO41142.1"/>
    <property type="molecule type" value="Genomic_DNA"/>
</dbReference>
<comment type="catalytic activity">
    <reaction evidence="4">
        <text>a quaternary ammonium(out) + ATP + H2O = a quaternary ammonium(in) + ADP + phosphate + H(+)</text>
        <dbReference type="Rhea" id="RHEA:11036"/>
        <dbReference type="ChEBI" id="CHEBI:15377"/>
        <dbReference type="ChEBI" id="CHEBI:15378"/>
        <dbReference type="ChEBI" id="CHEBI:30616"/>
        <dbReference type="ChEBI" id="CHEBI:35267"/>
        <dbReference type="ChEBI" id="CHEBI:43474"/>
        <dbReference type="ChEBI" id="CHEBI:456216"/>
        <dbReference type="EC" id="7.6.2.9"/>
    </reaction>
</comment>
<comment type="subunit">
    <text evidence="5">The complex is composed of two ATP-binding proteins (OpuCA), two transmembrane proteins (OpuCB and OpuCD) and a solute-binding protein (OpuCC).</text>
</comment>
<evidence type="ECO:0000256" key="1">
    <source>
        <dbReference type="ARBA" id="ARBA00022448"/>
    </source>
</evidence>
<evidence type="ECO:0000313" key="10">
    <source>
        <dbReference type="Proteomes" id="UP000037558"/>
    </source>
</evidence>
<dbReference type="PANTHER" id="PTHR42788">
    <property type="entry name" value="TAURINE IMPORT ATP-BINDING PROTEIN-RELATED"/>
    <property type="match status" value="1"/>
</dbReference>
<dbReference type="GO" id="GO:0005524">
    <property type="term" value="F:ATP binding"/>
    <property type="evidence" value="ECO:0007669"/>
    <property type="project" value="UniProtKB-KW"/>
</dbReference>
<evidence type="ECO:0000256" key="4">
    <source>
        <dbReference type="ARBA" id="ARBA00052482"/>
    </source>
</evidence>
<dbReference type="PROSITE" id="PS00211">
    <property type="entry name" value="ABC_TRANSPORTER_1"/>
    <property type="match status" value="1"/>
</dbReference>
<protein>
    <recommendedName>
        <fullName evidence="7">Carnitine transport ATP-binding protein OpuCA</fullName>
        <ecNumber evidence="6">7.6.2.9</ecNumber>
    </recommendedName>
</protein>
<name>A0A0M0KRB4_9BACI</name>
<dbReference type="Gene3D" id="3.40.50.300">
    <property type="entry name" value="P-loop containing nucleotide triphosphate hydrolases"/>
    <property type="match status" value="1"/>
</dbReference>
<dbReference type="PANTHER" id="PTHR42788:SF2">
    <property type="entry name" value="ABC TRANSPORTER ATP-BINDING PROTEIN"/>
    <property type="match status" value="1"/>
</dbReference>
<dbReference type="EC" id="7.6.2.9" evidence="6"/>
<evidence type="ECO:0000256" key="5">
    <source>
        <dbReference type="ARBA" id="ARBA00063934"/>
    </source>
</evidence>
<dbReference type="GO" id="GO:0015418">
    <property type="term" value="F:ABC-type quaternary ammonium compound transporting activity"/>
    <property type="evidence" value="ECO:0007669"/>
    <property type="project" value="UniProtKB-EC"/>
</dbReference>
<keyword evidence="2" id="KW-0547">Nucleotide-binding</keyword>
<gene>
    <name evidence="9" type="ORF">AMD01_19575</name>
</gene>
<evidence type="ECO:0000256" key="2">
    <source>
        <dbReference type="ARBA" id="ARBA00022741"/>
    </source>
</evidence>
<dbReference type="InterPro" id="IPR050166">
    <property type="entry name" value="ABC_transporter_ATP-bind"/>
</dbReference>
<reference evidence="10" key="1">
    <citation type="submission" date="2015-08" db="EMBL/GenBank/DDBJ databases">
        <title>Fjat-14210 dsm16467.</title>
        <authorList>
            <person name="Liu B."/>
            <person name="Wang J."/>
            <person name="Zhu Y."/>
            <person name="Liu G."/>
            <person name="Chen Q."/>
            <person name="Chen Z."/>
            <person name="Lan J."/>
            <person name="Che J."/>
            <person name="Ge C."/>
            <person name="Shi H."/>
            <person name="Pan Z."/>
            <person name="Liu X."/>
        </authorList>
    </citation>
    <scope>NUCLEOTIDE SEQUENCE [LARGE SCALE GENOMIC DNA]</scope>
    <source>
        <strain evidence="10">DSM 16467</strain>
    </source>
</reference>
<dbReference type="PROSITE" id="PS50893">
    <property type="entry name" value="ABC_TRANSPORTER_2"/>
    <property type="match status" value="1"/>
</dbReference>
<dbReference type="InterPro" id="IPR003439">
    <property type="entry name" value="ABC_transporter-like_ATP-bd"/>
</dbReference>
<evidence type="ECO:0000256" key="3">
    <source>
        <dbReference type="ARBA" id="ARBA00022840"/>
    </source>
</evidence>
<dbReference type="FunFam" id="3.40.50.300:FF:000425">
    <property type="entry name" value="Probable ABC transporter, ATP-binding subunit"/>
    <property type="match status" value="1"/>
</dbReference>
<accession>A0A0M0KRB4</accession>
<dbReference type="InterPro" id="IPR027417">
    <property type="entry name" value="P-loop_NTPase"/>
</dbReference>
<sequence>MIGERKLEEQKLKVRGVQKTFETIQAVQDVDLHVKKGEFVSIIGPSGCGKSTILDMIAGLTTPDSGEILLDEESVTGKRGHVAYMPQKDVLFPWRTVIENVMVPLEVAGVNKKKARKEAAEFLPIFGLSEFEDRFPGELSGGMRQRASFLRTYLCKKDLLLLDEPFGKLDALTRLQMQQWLLEIWGQFKQSVLLITHDIDEAILLSDRIYVLSPRPGKIIAEVNVDLPRPRASKITTSADFTAIKSRILDDLTEH</sequence>
<keyword evidence="10" id="KW-1185">Reference proteome</keyword>
<keyword evidence="3" id="KW-0067">ATP-binding</keyword>
<organism evidence="9 10">
    <name type="scientific">Priestia koreensis</name>
    <dbReference type="NCBI Taxonomy" id="284581"/>
    <lineage>
        <taxon>Bacteria</taxon>
        <taxon>Bacillati</taxon>
        <taxon>Bacillota</taxon>
        <taxon>Bacilli</taxon>
        <taxon>Bacillales</taxon>
        <taxon>Bacillaceae</taxon>
        <taxon>Priestia</taxon>
    </lineage>
</organism>
<feature type="domain" description="ABC transporter" evidence="8">
    <location>
        <begin position="12"/>
        <end position="239"/>
    </location>
</feature>
<dbReference type="OrthoDB" id="9802264at2"/>
<evidence type="ECO:0000256" key="7">
    <source>
        <dbReference type="ARBA" id="ARBA00070305"/>
    </source>
</evidence>
<keyword evidence="1" id="KW-0813">Transport</keyword>
<dbReference type="SUPFAM" id="SSF52540">
    <property type="entry name" value="P-loop containing nucleoside triphosphate hydrolases"/>
    <property type="match status" value="1"/>
</dbReference>
<dbReference type="InterPro" id="IPR017871">
    <property type="entry name" value="ABC_transporter-like_CS"/>
</dbReference>
<dbReference type="InterPro" id="IPR003593">
    <property type="entry name" value="AAA+_ATPase"/>
</dbReference>
<dbReference type="Proteomes" id="UP000037558">
    <property type="component" value="Unassembled WGS sequence"/>
</dbReference>
<dbReference type="AlphaFoldDB" id="A0A0M0KRB4"/>
<dbReference type="Pfam" id="PF00005">
    <property type="entry name" value="ABC_tran"/>
    <property type="match status" value="1"/>
</dbReference>
<dbReference type="SMART" id="SM00382">
    <property type="entry name" value="AAA"/>
    <property type="match status" value="1"/>
</dbReference>